<evidence type="ECO:0000313" key="2">
    <source>
        <dbReference type="Proteomes" id="UP000000392"/>
    </source>
</evidence>
<dbReference type="AlphaFoldDB" id="A0AAN0UC35"/>
<dbReference type="EMBL" id="CP002080">
    <property type="protein sequence ID" value="ADI89596.1"/>
    <property type="molecule type" value="Genomic_DNA"/>
</dbReference>
<reference evidence="1 2" key="1">
    <citation type="journal article" date="2010" name="J. Bacteriol.">
        <title>Complete genome sequence of the diesel-degrading Acinetobacter sp. strain DR1.</title>
        <authorList>
            <person name="Jung J."/>
            <person name="Baek J.H."/>
            <person name="Park W."/>
        </authorList>
    </citation>
    <scope>NUCLEOTIDE SEQUENCE [LARGE SCALE GENOMIC DNA]</scope>
    <source>
        <strain evidence="2">JCM 16667 / KCTC 23045 / DR1</strain>
    </source>
</reference>
<name>A0AAN0UC35_ACISD</name>
<evidence type="ECO:0008006" key="3">
    <source>
        <dbReference type="Google" id="ProtNLM"/>
    </source>
</evidence>
<sequence>MTSIARTEYFERISSIISSFERQHLYNNFLNELSPTESLHNNQARLLRNGLSISNFCFFEDFIKSRLGECLQDLPSIFRDFQSIPDALQQVITINALESIQKRGETIKRSKSIPDAINFIQENTYSIGSTYNNSTPYSISKFSLGWSKENINFDDYVNYLGFFHVKKSNEIIKKISSHLFMPILDPQLQFNQISIARHKAAHVPSHNISVEDLKENIKNTIIYAFIFDYCISYSMKLYRTNSPTHLEKKFNFHENLPKFRSIIQNNEIYQTHYNSQSRSIKNYTEYSLAKNVTLSKLKINEFLVFKKNIESYINEWYFNF</sequence>
<protein>
    <recommendedName>
        <fullName evidence="3">RiboL-PSP-HEPN domain-containing protein</fullName>
    </recommendedName>
</protein>
<proteinExistence type="predicted"/>
<dbReference type="KEGG" id="acd:AOLE_03485"/>
<organism evidence="1 2">
    <name type="scientific">Acinetobacter oleivorans (strain JCM 16667 / KCTC 23045 / DR1)</name>
    <dbReference type="NCBI Taxonomy" id="436717"/>
    <lineage>
        <taxon>Bacteria</taxon>
        <taxon>Pseudomonadati</taxon>
        <taxon>Pseudomonadota</taxon>
        <taxon>Gammaproteobacteria</taxon>
        <taxon>Moraxellales</taxon>
        <taxon>Moraxellaceae</taxon>
        <taxon>Acinetobacter</taxon>
    </lineage>
</organism>
<evidence type="ECO:0000313" key="1">
    <source>
        <dbReference type="EMBL" id="ADI89596.1"/>
    </source>
</evidence>
<dbReference type="Proteomes" id="UP000000392">
    <property type="component" value="Chromosome"/>
</dbReference>
<gene>
    <name evidence="1" type="ordered locus">AOLE_03485</name>
</gene>
<dbReference type="GeneID" id="9381115"/>
<dbReference type="RefSeq" id="WP_013196958.1">
    <property type="nucleotide sequence ID" value="NC_014259.1"/>
</dbReference>
<accession>A0AAN0UC35</accession>